<dbReference type="Proteomes" id="UP001589619">
    <property type="component" value="Unassembled WGS sequence"/>
</dbReference>
<keyword evidence="2" id="KW-0804">Transcription</keyword>
<evidence type="ECO:0000313" key="5">
    <source>
        <dbReference type="Proteomes" id="UP001589619"/>
    </source>
</evidence>
<accession>A0ABV5W5X2</accession>
<dbReference type="EMBL" id="JBHMAG010000020">
    <property type="protein sequence ID" value="MFB9755980.1"/>
    <property type="molecule type" value="Genomic_DNA"/>
</dbReference>
<dbReference type="InterPro" id="IPR016032">
    <property type="entry name" value="Sig_transdc_resp-reg_C-effctor"/>
</dbReference>
<dbReference type="InterPro" id="IPR000792">
    <property type="entry name" value="Tscrpt_reg_LuxR_C"/>
</dbReference>
<gene>
    <name evidence="4" type="ORF">ACFFNY_30760</name>
</gene>
<evidence type="ECO:0000313" key="4">
    <source>
        <dbReference type="EMBL" id="MFB9755980.1"/>
    </source>
</evidence>
<proteinExistence type="predicted"/>
<evidence type="ECO:0000256" key="1">
    <source>
        <dbReference type="ARBA" id="ARBA00023015"/>
    </source>
</evidence>
<feature type="domain" description="HTH luxR-type" evidence="3">
    <location>
        <begin position="1"/>
        <end position="33"/>
    </location>
</feature>
<dbReference type="PROSITE" id="PS50043">
    <property type="entry name" value="HTH_LUXR_2"/>
    <property type="match status" value="1"/>
</dbReference>
<comment type="caution">
    <text evidence="4">The sequence shown here is derived from an EMBL/GenBank/DDBJ whole genome shotgun (WGS) entry which is preliminary data.</text>
</comment>
<protein>
    <recommendedName>
        <fullName evidence="3">HTH luxR-type domain-containing protein</fullName>
    </recommendedName>
</protein>
<dbReference type="RefSeq" id="WP_379120639.1">
    <property type="nucleotide sequence ID" value="NZ_JBHMAG010000020.1"/>
</dbReference>
<evidence type="ECO:0000259" key="3">
    <source>
        <dbReference type="PROSITE" id="PS50043"/>
    </source>
</evidence>
<name>A0ABV5W5X2_9BACL</name>
<reference evidence="4 5" key="1">
    <citation type="submission" date="2024-09" db="EMBL/GenBank/DDBJ databases">
        <authorList>
            <person name="Sun Q."/>
            <person name="Mori K."/>
        </authorList>
    </citation>
    <scope>NUCLEOTIDE SEQUENCE [LARGE SCALE GENOMIC DNA]</scope>
    <source>
        <strain evidence="4 5">JCM 12520</strain>
    </source>
</reference>
<evidence type="ECO:0000256" key="2">
    <source>
        <dbReference type="ARBA" id="ARBA00023163"/>
    </source>
</evidence>
<sequence length="33" mass="3742">MAEGTVRNYISTVYSKLDVVDRVQAVVRLQSML</sequence>
<organism evidence="4 5">
    <name type="scientific">Paenibacillus hodogayensis</name>
    <dbReference type="NCBI Taxonomy" id="279208"/>
    <lineage>
        <taxon>Bacteria</taxon>
        <taxon>Bacillati</taxon>
        <taxon>Bacillota</taxon>
        <taxon>Bacilli</taxon>
        <taxon>Bacillales</taxon>
        <taxon>Paenibacillaceae</taxon>
        <taxon>Paenibacillus</taxon>
    </lineage>
</organism>
<keyword evidence="5" id="KW-1185">Reference proteome</keyword>
<keyword evidence="1" id="KW-0805">Transcription regulation</keyword>
<dbReference type="InterPro" id="IPR036388">
    <property type="entry name" value="WH-like_DNA-bd_sf"/>
</dbReference>
<dbReference type="SUPFAM" id="SSF46894">
    <property type="entry name" value="C-terminal effector domain of the bipartite response regulators"/>
    <property type="match status" value="1"/>
</dbReference>
<dbReference type="Gene3D" id="1.10.10.10">
    <property type="entry name" value="Winged helix-like DNA-binding domain superfamily/Winged helix DNA-binding domain"/>
    <property type="match status" value="1"/>
</dbReference>